<feature type="compositionally biased region" description="Basic and acidic residues" evidence="5">
    <location>
        <begin position="292"/>
        <end position="312"/>
    </location>
</feature>
<feature type="compositionally biased region" description="Basic and acidic residues" evidence="5">
    <location>
        <begin position="89"/>
        <end position="153"/>
    </location>
</feature>
<feature type="region of interest" description="Disordered" evidence="5">
    <location>
        <begin position="1"/>
        <end position="213"/>
    </location>
</feature>
<feature type="compositionally biased region" description="Basic and acidic residues" evidence="5">
    <location>
        <begin position="55"/>
        <end position="76"/>
    </location>
</feature>
<protein>
    <recommendedName>
        <fullName evidence="6">GRIP domain-containing protein</fullName>
    </recommendedName>
</protein>
<evidence type="ECO:0000313" key="7">
    <source>
        <dbReference type="EnsemblMetazoa" id="GMOY004275-PA"/>
    </source>
</evidence>
<dbReference type="EnsemblMetazoa" id="GMOY004275-RA">
    <property type="protein sequence ID" value="GMOY004275-PA"/>
    <property type="gene ID" value="GMOY004275"/>
</dbReference>
<dbReference type="PROSITE" id="PS50913">
    <property type="entry name" value="GRIP"/>
    <property type="match status" value="1"/>
</dbReference>
<evidence type="ECO:0000256" key="3">
    <source>
        <dbReference type="ARBA" id="ARBA00023054"/>
    </source>
</evidence>
<dbReference type="STRING" id="37546.A0A1B0FKB2"/>
<feature type="compositionally biased region" description="Low complexity" evidence="5">
    <location>
        <begin position="1920"/>
        <end position="1932"/>
    </location>
</feature>
<name>A0A1B0FKB2_GLOMM</name>
<evidence type="ECO:0000259" key="6">
    <source>
        <dbReference type="PROSITE" id="PS50913"/>
    </source>
</evidence>
<feature type="region of interest" description="Disordered" evidence="5">
    <location>
        <begin position="1918"/>
        <end position="1973"/>
    </location>
</feature>
<feature type="coiled-coil region" evidence="4">
    <location>
        <begin position="1723"/>
        <end position="1802"/>
    </location>
</feature>
<keyword evidence="3 4" id="KW-0175">Coiled coil</keyword>
<feature type="domain" description="GRIP" evidence="6">
    <location>
        <begin position="1802"/>
        <end position="1852"/>
    </location>
</feature>
<evidence type="ECO:0000256" key="4">
    <source>
        <dbReference type="SAM" id="Coils"/>
    </source>
</evidence>
<dbReference type="Proteomes" id="UP000092444">
    <property type="component" value="Unassembled WGS sequence"/>
</dbReference>
<evidence type="ECO:0000256" key="1">
    <source>
        <dbReference type="ARBA" id="ARBA00004555"/>
    </source>
</evidence>
<evidence type="ECO:0000256" key="2">
    <source>
        <dbReference type="ARBA" id="ARBA00023034"/>
    </source>
</evidence>
<feature type="compositionally biased region" description="Basic and acidic residues" evidence="5">
    <location>
        <begin position="827"/>
        <end position="840"/>
    </location>
</feature>
<dbReference type="EMBL" id="CCAG010007409">
    <property type="status" value="NOT_ANNOTATED_CDS"/>
    <property type="molecule type" value="Genomic_DNA"/>
</dbReference>
<evidence type="ECO:0000313" key="8">
    <source>
        <dbReference type="Proteomes" id="UP000092444"/>
    </source>
</evidence>
<dbReference type="GO" id="GO:0031267">
    <property type="term" value="F:small GTPase binding"/>
    <property type="evidence" value="ECO:0007669"/>
    <property type="project" value="TreeGrafter"/>
</dbReference>
<feature type="coiled-coil region" evidence="4">
    <location>
        <begin position="1378"/>
        <end position="1460"/>
    </location>
</feature>
<dbReference type="PhylomeDB" id="A0A1B0FKB2"/>
<keyword evidence="2" id="KW-0333">Golgi apparatus</keyword>
<dbReference type="PANTHER" id="PTHR18921">
    <property type="entry name" value="MYOSIN HEAVY CHAIN - RELATED"/>
    <property type="match status" value="1"/>
</dbReference>
<comment type="subcellular location">
    <subcellularLocation>
        <location evidence="1">Golgi apparatus</location>
    </subcellularLocation>
</comment>
<organism evidence="7 8">
    <name type="scientific">Glossina morsitans morsitans</name>
    <name type="common">Savannah tsetse fly</name>
    <dbReference type="NCBI Taxonomy" id="37546"/>
    <lineage>
        <taxon>Eukaryota</taxon>
        <taxon>Metazoa</taxon>
        <taxon>Ecdysozoa</taxon>
        <taxon>Arthropoda</taxon>
        <taxon>Hexapoda</taxon>
        <taxon>Insecta</taxon>
        <taxon>Pterygota</taxon>
        <taxon>Neoptera</taxon>
        <taxon>Endopterygota</taxon>
        <taxon>Diptera</taxon>
        <taxon>Brachycera</taxon>
        <taxon>Muscomorpha</taxon>
        <taxon>Hippoboscoidea</taxon>
        <taxon>Glossinidae</taxon>
        <taxon>Glossina</taxon>
    </lineage>
</organism>
<evidence type="ECO:0000256" key="5">
    <source>
        <dbReference type="SAM" id="MobiDB-lite"/>
    </source>
</evidence>
<feature type="coiled-coil region" evidence="4">
    <location>
        <begin position="1142"/>
        <end position="1303"/>
    </location>
</feature>
<feature type="region of interest" description="Disordered" evidence="5">
    <location>
        <begin position="812"/>
        <end position="856"/>
    </location>
</feature>
<dbReference type="GO" id="GO:0005794">
    <property type="term" value="C:Golgi apparatus"/>
    <property type="evidence" value="ECO:0007669"/>
    <property type="project" value="UniProtKB-SubCell"/>
</dbReference>
<dbReference type="PANTHER" id="PTHR18921:SF2">
    <property type="entry name" value="THYROID RECEPTOR-INTERACTING PROTEIN 11"/>
    <property type="match status" value="1"/>
</dbReference>
<feature type="region of interest" description="Disordered" evidence="5">
    <location>
        <begin position="234"/>
        <end position="326"/>
    </location>
</feature>
<dbReference type="InterPro" id="IPR000237">
    <property type="entry name" value="GRIP_dom"/>
</dbReference>
<feature type="compositionally biased region" description="Polar residues" evidence="5">
    <location>
        <begin position="562"/>
        <end position="584"/>
    </location>
</feature>
<feature type="coiled-coil region" evidence="4">
    <location>
        <begin position="1546"/>
        <end position="1686"/>
    </location>
</feature>
<feature type="region of interest" description="Disordered" evidence="5">
    <location>
        <begin position="562"/>
        <end position="613"/>
    </location>
</feature>
<feature type="compositionally biased region" description="Basic and acidic residues" evidence="5">
    <location>
        <begin position="161"/>
        <end position="213"/>
    </location>
</feature>
<proteinExistence type="predicted"/>
<feature type="coiled-coil region" evidence="4">
    <location>
        <begin position="514"/>
        <end position="548"/>
    </location>
</feature>
<dbReference type="InterPro" id="IPR028124">
    <property type="entry name" value="SMAP_dom"/>
</dbReference>
<accession>A0A1B0FKB2</accession>
<keyword evidence="8" id="KW-1185">Reference proteome</keyword>
<dbReference type="GO" id="GO:0007030">
    <property type="term" value="P:Golgi organization"/>
    <property type="evidence" value="ECO:0007669"/>
    <property type="project" value="TreeGrafter"/>
</dbReference>
<feature type="coiled-coil region" evidence="4">
    <location>
        <begin position="645"/>
        <end position="792"/>
    </location>
</feature>
<feature type="compositionally biased region" description="Low complexity" evidence="5">
    <location>
        <begin position="412"/>
        <end position="422"/>
    </location>
</feature>
<dbReference type="GO" id="GO:0006888">
    <property type="term" value="P:endoplasmic reticulum to Golgi vesicle-mediated transport"/>
    <property type="evidence" value="ECO:0007669"/>
    <property type="project" value="TreeGrafter"/>
</dbReference>
<feature type="compositionally biased region" description="Polar residues" evidence="5">
    <location>
        <begin position="423"/>
        <end position="433"/>
    </location>
</feature>
<dbReference type="VEuPathDB" id="VectorBase:GMOY004275"/>
<reference evidence="7" key="1">
    <citation type="submission" date="2020-05" db="UniProtKB">
        <authorList>
            <consortium name="EnsemblMetazoa"/>
        </authorList>
    </citation>
    <scope>IDENTIFICATION</scope>
    <source>
        <strain evidence="7">Yale</strain>
    </source>
</reference>
<feature type="region of interest" description="Disordered" evidence="5">
    <location>
        <begin position="412"/>
        <end position="433"/>
    </location>
</feature>
<sequence>MEGLVNYSSEEDQDAYQSPKVAERSGGCGSSTANIYGRGGGYVKRNTRSSSSSSDSHDNTPSHKSHKNGDDIDDYRTGNVKHTKSSSRHYNDEDKYRVSKRIDIHKESREKRDFRHTKESRDSRSHRGEDYKSCDNGHKYDYKKHGGDRYRYTRDHKKEHRHEDKPRIPQRHEERKSNRYESPKPRHEDRRAHEDRRMHDERRSGCAGHDEKRFQRSYNEDKCSFSSKYRYRRSLTPPHVASSGNTAGRRSEKHDDYKGFRRERQRDSRSRSRSQSIEKHQINRSPSSTTHDVPEKEVHTEVRATSQHESETVPKQTNTTSVMPVINTSLTSSNTATTTATVQLPSYYNPNVINPNKYAQQMQKRKLLWGAKKTEDAASKWGNAQFSQDTDGKVASKFMRLMGIKNMTPASVTTTHTATSSANGEQNNSNSAVTGCDVKSREAMFSTMEQQYEVARQATHTMRGEAMSWLNNSLNTIKGQVSTLVQEVLAETVGPGDSEYCDPAVDNRTALELLVDTQKEKEELDKLCMEKEAEILTLRKQIEALQQQQICESGGGAINAVNSSLNSGRNSKTPTENHGSSTLEDSWCWEPDNSKSPDNDRSSETSSGNSHEMVNITLEEIPLGASAKSSKARCHRLGTGTTIQNAEQHKRLQHLEEENKQLHMSLEELDSQHNLAMQNVLELKANLQEQLSNINNNYEGLKKDYQEQFTSSELEIGKLREKVERLEGEKQMALSDKSKLGERLKNCELELKESLTGMSDLQKLLDKKSNENVELIKRIRESEEKCKKTMEDHGKLFKKFNDLSKEFEEFKMNDKKTSGSSASSSEKQSEDEFIVVRDGDDNSPDPATPPTKEELKDKIVQLENKVSGLLSENESLTFKIQDQQRANDCTSNKLIEKLKAKDEENENLAEELRMLAIGNEEKQEQLVSLEVKMAESVSAYETLDEKKSKICNELQQIKESFSQQNHLLEAENKSLQNELQNLKISQARINELEQRLQAMTLENQQLKLNAEAITETSFNLNEDMEEKLKLLSEENANLKSEILRITDSNFKRAIAEEKQTITDLDEDEEEQEDELDLLYDKCKNIIKAQNSIGEPALEEMQKLYNTLRGKLAKAHDIEKNLTRVSDEILDLQDSKLVWDHEKKTLEADISQYILQCDELMKNNEILLNELENYKRHKLETISENNEENIVQLETQLEECNKLNLTLEQEYNELHRRIEELEKEKQQLTEKLRETQIHNEKFMIKEKDLNLQIETLELEKCNILLELNDIKMNTDKGSEHQSTLQECEEKCHDLEKQLSALAKDHADLVIALQTQKAAFVDAIKKHEQTFTEKQLLETQCKEMQKTLFDNQEESKRELMAKDIVIESLKQDGKSWAKEIEILTSDKRSLNDRIDELDQQLLASADKEQILNSQIEVLSKQQICPEELDRLKAEKRKIEDQFHNLEQELKNSKTEIQMLKEMSSAHSLGDVNQAISHAEQDAKLLDTADMQKNLETLTFEKQEFIKALQQKHSENMQYYMEIQRLTIALQKVQQQQQQENAHKSCDKCPALEATANELKKEQEKLKDQINFLKEKSDILTTNLLTEQTNQKLVQQEKNDVLEQNATLRKDLERLRAHLLEIEDMHTQETMEMQNELETTKERMLTLEGEVSKSNNAYTSASIRANQHAETLQAQYALLVQQRDELVAKLSLAEDRESKNQAALTNLQCALEQFQNDKENDIKLATQRLRKELQQHFDKENELQAEMQQLQQQLTEANQGLRAASRLSDQLEASQQTVAVLREEVDALKQHTAKLEEKLSSTESSQTDKIEKSLIKSLFIGYVVSGNPNDKHQILRMISSLLGFTQNETDKVGLNKQTSGWLGSILGGGGGGGAAVGGGGGGGGGGGASHSKENLMQAFVQFLEQESRPKMNAQQMPNLLNITTSSSSRRTSSSSNPGSAINTSPTSASSPAPVPIQPSLLNSNVIDDFTPTRNSSSILKDILSDS</sequence>
<feature type="compositionally biased region" description="Polar residues" evidence="5">
    <location>
        <begin position="313"/>
        <end position="322"/>
    </location>
</feature>
<dbReference type="EMBL" id="CCAG010007411">
    <property type="status" value="NOT_ANNOTATED_CDS"/>
    <property type="molecule type" value="Genomic_DNA"/>
</dbReference>
<feature type="compositionally biased region" description="Basic and acidic residues" evidence="5">
    <location>
        <begin position="249"/>
        <end position="281"/>
    </location>
</feature>
<feature type="compositionally biased region" description="Basic and acidic residues" evidence="5">
    <location>
        <begin position="592"/>
        <end position="603"/>
    </location>
</feature>
<dbReference type="EMBL" id="CCAG010007410">
    <property type="status" value="NOT_ANNOTATED_CDS"/>
    <property type="molecule type" value="Genomic_DNA"/>
</dbReference>
<dbReference type="Pfam" id="PF15477">
    <property type="entry name" value="SMAP"/>
    <property type="match status" value="1"/>
</dbReference>